<feature type="compositionally biased region" description="Acidic residues" evidence="1">
    <location>
        <begin position="420"/>
        <end position="448"/>
    </location>
</feature>
<reference evidence="2" key="1">
    <citation type="submission" date="2020-11" db="EMBL/GenBank/DDBJ databases">
        <authorList>
            <person name="Tran Van P."/>
        </authorList>
    </citation>
    <scope>NUCLEOTIDE SEQUENCE</scope>
</reference>
<name>A0A7R9A3Q5_9CRUS</name>
<evidence type="ECO:0000256" key="1">
    <source>
        <dbReference type="SAM" id="MobiDB-lite"/>
    </source>
</evidence>
<dbReference type="AlphaFoldDB" id="A0A7R9A3Q5"/>
<dbReference type="EMBL" id="LR899742">
    <property type="protein sequence ID" value="CAD7242160.1"/>
    <property type="molecule type" value="Genomic_DNA"/>
</dbReference>
<evidence type="ECO:0000313" key="2">
    <source>
        <dbReference type="EMBL" id="CAD7242160.1"/>
    </source>
</evidence>
<feature type="region of interest" description="Disordered" evidence="1">
    <location>
        <begin position="312"/>
        <end position="331"/>
    </location>
</feature>
<feature type="region of interest" description="Disordered" evidence="1">
    <location>
        <begin position="360"/>
        <end position="465"/>
    </location>
</feature>
<organism evidence="2">
    <name type="scientific">Darwinula stevensoni</name>
    <dbReference type="NCBI Taxonomy" id="69355"/>
    <lineage>
        <taxon>Eukaryota</taxon>
        <taxon>Metazoa</taxon>
        <taxon>Ecdysozoa</taxon>
        <taxon>Arthropoda</taxon>
        <taxon>Crustacea</taxon>
        <taxon>Oligostraca</taxon>
        <taxon>Ostracoda</taxon>
        <taxon>Podocopa</taxon>
        <taxon>Podocopida</taxon>
        <taxon>Darwinulocopina</taxon>
        <taxon>Darwinuloidea</taxon>
        <taxon>Darwinulidae</taxon>
        <taxon>Darwinula</taxon>
    </lineage>
</organism>
<gene>
    <name evidence="2" type="ORF">DSTB1V02_LOCUS2131</name>
</gene>
<dbReference type="EMBL" id="CAJPEV010000225">
    <property type="protein sequence ID" value="CAG0882634.1"/>
    <property type="molecule type" value="Genomic_DNA"/>
</dbReference>
<dbReference type="Proteomes" id="UP000677054">
    <property type="component" value="Unassembled WGS sequence"/>
</dbReference>
<protein>
    <submittedName>
        <fullName evidence="2">Uncharacterized protein</fullName>
    </submittedName>
</protein>
<proteinExistence type="predicted"/>
<keyword evidence="3" id="KW-1185">Reference proteome</keyword>
<evidence type="ECO:0000313" key="3">
    <source>
        <dbReference type="Proteomes" id="UP000677054"/>
    </source>
</evidence>
<accession>A0A7R9A3Q5</accession>
<feature type="compositionally biased region" description="Basic and acidic residues" evidence="1">
    <location>
        <begin position="393"/>
        <end position="405"/>
    </location>
</feature>
<sequence>MQGFIQLTNLTLFHRIRSTDISQRDVPDGLRVAQLFTKGKAFLGDDLKVTLLSFVNGRPGRGSSLMAVPLSRLLRLGGDAEMVAGGKGSASNGVMEISEGLEERDTFFHRLYRGIPLVQTLCEKGYEIHKKAEERLPGYAWIVSGPVQNAAASVSGRLMHIPKVGEYVEFVDSTACVLLQGILDKYPTLSRPPSELYEETRDCAKDRMEDALGMLARPSFTRRGLKWMETWIGIVEKACIGLANKTQLQDEAGVPGTWTTSALFAALRRLSQPALLFYSKCLKIVRRRVRSVRRMGRSLAEAGFVEAIPASDHDQRKKLTPKKRLSEGSSPARKLQETLLAPFYLLGLRCRGTGKIPMVSFKSVDTDGSPNRPDLANVERKRKLKTSSSSDEWDARVLLEPKLLEEEGQALDPDYMPPEELSDSTDSDSELDETDESEEDEEEKEEEMLGSADHDGGEAPDPSAE</sequence>